<dbReference type="GO" id="GO:0008146">
    <property type="term" value="F:sulfotransferase activity"/>
    <property type="evidence" value="ECO:0007669"/>
    <property type="project" value="InterPro"/>
</dbReference>
<dbReference type="AlphaFoldDB" id="A0A7V2F7J7"/>
<name>A0A7V2F7J7_RHOMR</name>
<dbReference type="EMBL" id="DSGB01000005">
    <property type="protein sequence ID" value="HER96410.1"/>
    <property type="molecule type" value="Genomic_DNA"/>
</dbReference>
<keyword evidence="1" id="KW-0812">Transmembrane</keyword>
<dbReference type="InterPro" id="IPR027417">
    <property type="entry name" value="P-loop_NTPase"/>
</dbReference>
<gene>
    <name evidence="3" type="ORF">ENO59_07820</name>
</gene>
<reference evidence="3" key="1">
    <citation type="journal article" date="2020" name="mSystems">
        <title>Genome- and Community-Level Interaction Insights into Carbon Utilization and Element Cycling Functions of Hydrothermarchaeota in Hydrothermal Sediment.</title>
        <authorList>
            <person name="Zhou Z."/>
            <person name="Liu Y."/>
            <person name="Xu W."/>
            <person name="Pan J."/>
            <person name="Luo Z.H."/>
            <person name="Li M."/>
        </authorList>
    </citation>
    <scope>NUCLEOTIDE SEQUENCE [LARGE SCALE GENOMIC DNA]</scope>
    <source>
        <strain evidence="3">SpSt-143</strain>
    </source>
</reference>
<comment type="caution">
    <text evidence="3">The sequence shown here is derived from an EMBL/GenBank/DDBJ whole genome shotgun (WGS) entry which is preliminary data.</text>
</comment>
<evidence type="ECO:0000256" key="1">
    <source>
        <dbReference type="SAM" id="Phobius"/>
    </source>
</evidence>
<accession>A0A7V2F7J7</accession>
<keyword evidence="1" id="KW-0472">Membrane</keyword>
<organism evidence="3">
    <name type="scientific">Rhodothermus marinus</name>
    <name type="common">Rhodothermus obamensis</name>
    <dbReference type="NCBI Taxonomy" id="29549"/>
    <lineage>
        <taxon>Bacteria</taxon>
        <taxon>Pseudomonadati</taxon>
        <taxon>Rhodothermota</taxon>
        <taxon>Rhodothermia</taxon>
        <taxon>Rhodothermales</taxon>
        <taxon>Rhodothermaceae</taxon>
        <taxon>Rhodothermus</taxon>
    </lineage>
</organism>
<dbReference type="Pfam" id="PF00685">
    <property type="entry name" value="Sulfotransfer_1"/>
    <property type="match status" value="1"/>
</dbReference>
<evidence type="ECO:0000259" key="2">
    <source>
        <dbReference type="Pfam" id="PF00685"/>
    </source>
</evidence>
<evidence type="ECO:0000313" key="3">
    <source>
        <dbReference type="EMBL" id="HER96410.1"/>
    </source>
</evidence>
<keyword evidence="1" id="KW-1133">Transmembrane helix</keyword>
<feature type="domain" description="Sulfotransferase" evidence="2">
    <location>
        <begin position="74"/>
        <end position="171"/>
    </location>
</feature>
<sequence length="281" mass="33625">MMRSIFFVRHKCASMWLCSIVERACVLMGLPYVYFFKSTRWGNDFAAFYHKTRYPVLCCADPEYTEVLSITDFRGVHVVRDPRDILVSAYFSHRNSHWFKPGSEAYLHQQRLRQLSKEEGLMAELEWSERYLRPLANWKYHSLPQVLELKFETLTARPYESMLQIFSFLGLLDSKDWPWWQQLIDTPRFVWNRLTRRWGGWGRWPRRTLPAEKLLGLIYAQELVRLARRPQGTEDPKSHYRKGQPGDWRNHFTPALVEAFKARYPGLVSHLEYEADEDWKL</sequence>
<keyword evidence="3" id="KW-0808">Transferase</keyword>
<dbReference type="InterPro" id="IPR000863">
    <property type="entry name" value="Sulfotransferase_dom"/>
</dbReference>
<protein>
    <submittedName>
        <fullName evidence="3">Sulfotransferase</fullName>
    </submittedName>
</protein>
<feature type="transmembrane region" description="Helical" evidence="1">
    <location>
        <begin position="12"/>
        <end position="35"/>
    </location>
</feature>
<dbReference type="Gene3D" id="3.40.50.300">
    <property type="entry name" value="P-loop containing nucleotide triphosphate hydrolases"/>
    <property type="match status" value="1"/>
</dbReference>
<dbReference type="SUPFAM" id="SSF52540">
    <property type="entry name" value="P-loop containing nucleoside triphosphate hydrolases"/>
    <property type="match status" value="1"/>
</dbReference>
<proteinExistence type="predicted"/>